<proteinExistence type="inferred from homology"/>
<evidence type="ECO:0000259" key="6">
    <source>
        <dbReference type="Pfam" id="PF01266"/>
    </source>
</evidence>
<reference evidence="8 9" key="1">
    <citation type="submission" date="2019-03" db="EMBL/GenBank/DDBJ databases">
        <title>Genomic Encyclopedia of Type Strains, Phase IV (KMG-IV): sequencing the most valuable type-strain genomes for metagenomic binning, comparative biology and taxonomic classification.</title>
        <authorList>
            <person name="Goeker M."/>
        </authorList>
    </citation>
    <scope>NUCLEOTIDE SEQUENCE [LARGE SCALE GENOMIC DNA]</scope>
    <source>
        <strain evidence="8 9">DSM 26377</strain>
    </source>
</reference>
<evidence type="ECO:0000313" key="8">
    <source>
        <dbReference type="EMBL" id="TDU23237.1"/>
    </source>
</evidence>
<comment type="similarity">
    <text evidence="2">Belongs to the FAD-dependent glycerol-3-phosphate dehydrogenase family.</text>
</comment>
<dbReference type="Gene3D" id="1.10.8.870">
    <property type="entry name" value="Alpha-glycerophosphate oxidase, cap domain"/>
    <property type="match status" value="1"/>
</dbReference>
<evidence type="ECO:0000256" key="3">
    <source>
        <dbReference type="ARBA" id="ARBA00022630"/>
    </source>
</evidence>
<evidence type="ECO:0000259" key="7">
    <source>
        <dbReference type="Pfam" id="PF16901"/>
    </source>
</evidence>
<dbReference type="PANTHER" id="PTHR11985">
    <property type="entry name" value="GLYCEROL-3-PHOSPHATE DEHYDROGENASE"/>
    <property type="match status" value="1"/>
</dbReference>
<name>A0A4V3UR53_9GAMM</name>
<dbReference type="OrthoDB" id="9766796at2"/>
<dbReference type="SUPFAM" id="SSF51905">
    <property type="entry name" value="FAD/NAD(P)-binding domain"/>
    <property type="match status" value="1"/>
</dbReference>
<protein>
    <submittedName>
        <fullName evidence="8">Glycerol-3-phosphate dehydrogenase</fullName>
    </submittedName>
</protein>
<feature type="domain" description="FAD dependent oxidoreductase" evidence="6">
    <location>
        <begin position="19"/>
        <end position="342"/>
    </location>
</feature>
<evidence type="ECO:0000256" key="1">
    <source>
        <dbReference type="ARBA" id="ARBA00001974"/>
    </source>
</evidence>
<dbReference type="Gene3D" id="3.50.50.60">
    <property type="entry name" value="FAD/NAD(P)-binding domain"/>
    <property type="match status" value="1"/>
</dbReference>
<dbReference type="InterPro" id="IPR036188">
    <property type="entry name" value="FAD/NAD-bd_sf"/>
</dbReference>
<keyword evidence="9" id="KW-1185">Reference proteome</keyword>
<feature type="domain" description="Alpha-glycerophosphate oxidase C-terminal" evidence="7">
    <location>
        <begin position="392"/>
        <end position="498"/>
    </location>
</feature>
<evidence type="ECO:0000313" key="9">
    <source>
        <dbReference type="Proteomes" id="UP000295341"/>
    </source>
</evidence>
<dbReference type="Gene3D" id="3.30.9.10">
    <property type="entry name" value="D-Amino Acid Oxidase, subunit A, domain 2"/>
    <property type="match status" value="1"/>
</dbReference>
<dbReference type="GO" id="GO:0004368">
    <property type="term" value="F:glycerol-3-phosphate dehydrogenase (quinone) activity"/>
    <property type="evidence" value="ECO:0007669"/>
    <property type="project" value="InterPro"/>
</dbReference>
<gene>
    <name evidence="8" type="ORF">DFR24_4760</name>
</gene>
<dbReference type="InterPro" id="IPR006076">
    <property type="entry name" value="FAD-dep_OxRdtase"/>
</dbReference>
<dbReference type="InterPro" id="IPR000447">
    <property type="entry name" value="G3P_DH_FAD-dep"/>
</dbReference>
<dbReference type="PANTHER" id="PTHR11985:SF15">
    <property type="entry name" value="GLYCEROL-3-PHOSPHATE DEHYDROGENASE, MITOCHONDRIAL"/>
    <property type="match status" value="1"/>
</dbReference>
<dbReference type="RefSeq" id="WP_133883908.1">
    <property type="nucleotide sequence ID" value="NZ_MWIN01000025.1"/>
</dbReference>
<comment type="cofactor">
    <cofactor evidence="1">
        <name>FAD</name>
        <dbReference type="ChEBI" id="CHEBI:57692"/>
    </cofactor>
</comment>
<dbReference type="Pfam" id="PF01266">
    <property type="entry name" value="DAO"/>
    <property type="match status" value="1"/>
</dbReference>
<dbReference type="GO" id="GO:0046168">
    <property type="term" value="P:glycerol-3-phosphate catabolic process"/>
    <property type="evidence" value="ECO:0007669"/>
    <property type="project" value="TreeGrafter"/>
</dbReference>
<dbReference type="InterPro" id="IPR031656">
    <property type="entry name" value="DAO_C"/>
</dbReference>
<evidence type="ECO:0000256" key="2">
    <source>
        <dbReference type="ARBA" id="ARBA00007330"/>
    </source>
</evidence>
<evidence type="ECO:0000256" key="4">
    <source>
        <dbReference type="ARBA" id="ARBA00022827"/>
    </source>
</evidence>
<evidence type="ECO:0000256" key="5">
    <source>
        <dbReference type="ARBA" id="ARBA00023002"/>
    </source>
</evidence>
<keyword evidence="5" id="KW-0560">Oxidoreductase</keyword>
<comment type="caution">
    <text evidence="8">The sequence shown here is derived from an EMBL/GenBank/DDBJ whole genome shotgun (WGS) entry which is preliminary data.</text>
</comment>
<dbReference type="InterPro" id="IPR038299">
    <property type="entry name" value="DAO_C_sf"/>
</dbReference>
<accession>A0A4V3UR53</accession>
<keyword evidence="3" id="KW-0285">Flavoprotein</keyword>
<dbReference type="AlphaFoldDB" id="A0A4V3UR53"/>
<dbReference type="PRINTS" id="PR01001">
    <property type="entry name" value="FADG3PDH"/>
</dbReference>
<dbReference type="Pfam" id="PF16901">
    <property type="entry name" value="DAO_C"/>
    <property type="match status" value="1"/>
</dbReference>
<dbReference type="EMBL" id="SOBT01000013">
    <property type="protein sequence ID" value="TDU23237.1"/>
    <property type="molecule type" value="Genomic_DNA"/>
</dbReference>
<organism evidence="8 9">
    <name type="scientific">Panacagrimonas perspica</name>
    <dbReference type="NCBI Taxonomy" id="381431"/>
    <lineage>
        <taxon>Bacteria</taxon>
        <taxon>Pseudomonadati</taxon>
        <taxon>Pseudomonadota</taxon>
        <taxon>Gammaproteobacteria</taxon>
        <taxon>Nevskiales</taxon>
        <taxon>Nevskiaceae</taxon>
        <taxon>Panacagrimonas</taxon>
    </lineage>
</organism>
<dbReference type="Proteomes" id="UP000295341">
    <property type="component" value="Unassembled WGS sequence"/>
</dbReference>
<keyword evidence="4" id="KW-0274">FAD</keyword>
<sequence length="507" mass="55162">MTKAFPLKRNIAGLSAEFDLLVIGGGIYGAWSAYDAAQRGLKVALIEKNDWASGTSSASSKLIHGGLRYLEHYEFALVRHALRERKVLSKIAAHLVRPLDFILPVWKGPRASPLKLSAGLTLYDTLAFGSGPVKPHKHFRPRSLLKHYPYVDPDNLLGGFRYGDCQEDDARMTMTVVAAAQSAGAVCANRVQAEKILRDKNGVTGAKLKDVESGTTFDVRARCIVNSAGPWARTLLGPQAPKVKLIKGTHLLLPAIPGCTEAFLLTAKDGRVFFVIPWYGKTIVGTTEATVDSPDQQPTDEETSYLIDGVRRGLPGLGWTEADVIARYSGVRTLQADNAASLSAVTREFEIAEPEPRLVLPIGGKYTTSRCDAVEIVDRVQKALGQKKVRSQTHLKFLPGAPKDDFDTWLAASVKKLTAAGFDGLAASYAAHRHGTTIDELLKMVKKDPTLAQRVHPDAPFVRAEVALAFRDEMALSADDALRRRMPLALLVPDLAAARKDAETLRA</sequence>